<dbReference type="EMBL" id="HBIK01039196">
    <property type="protein sequence ID" value="CAE0393384.1"/>
    <property type="molecule type" value="Transcribed_RNA"/>
</dbReference>
<dbReference type="InterPro" id="IPR012334">
    <property type="entry name" value="Pectin_lyas_fold"/>
</dbReference>
<name>A0A7S3KWH6_EUPCR</name>
<sequence length="461" mass="50994">MCDINMFGLCGNTSGGFISGMDIDGNIELGSQQQFYITGSNFNKIRSGRWNVVSNNNKGGYDGRGERYVKDLWEDYPLTQTKSEANLKAPKLVLEENVWKVVTDKERMLVDDFIVLSLGSNESPTVVSEELIQQINEQLMDGAKGVIVEPGIYHLEGTLKVPDNKVFVGIGLPAFVCQCTSGRCMETGSEGVHIQGIVFDAGVNGKSSDESNILLTIGSSGNGALNNPSMLQDVYCRATRSDSEQATPQAFACIEVKADHTIGENLWLWRGDHDIQSPLIPYDVNVCEHGLIVRGDNVKMFGLFVEHFNNYQTVWYGKNGEIRFYQSEMPYFLTVEGEQHIVDCSHPDSSETVEEQVCASLYVSESATGFRGEGLGIYSFFPNTLNQKTIRAKTAIVVENDDVSFHHALTYWLNGDHDSGIDSILTNKNGESYPSESSIYQDLKGYAFSSYPPEESLNSSE</sequence>
<reference evidence="1" key="1">
    <citation type="submission" date="2021-01" db="EMBL/GenBank/DDBJ databases">
        <authorList>
            <person name="Corre E."/>
            <person name="Pelletier E."/>
            <person name="Niang G."/>
            <person name="Scheremetjew M."/>
            <person name="Finn R."/>
            <person name="Kale V."/>
            <person name="Holt S."/>
            <person name="Cochrane G."/>
            <person name="Meng A."/>
            <person name="Brown T."/>
            <person name="Cohen L."/>
        </authorList>
    </citation>
    <scope>NUCLEOTIDE SEQUENCE</scope>
    <source>
        <strain evidence="1">CT5</strain>
    </source>
</reference>
<dbReference type="AlphaFoldDB" id="A0A7S3KWH6"/>
<gene>
    <name evidence="1" type="ORF">ECRA1380_LOCUS18362</name>
</gene>
<accession>A0A7S3KWH6</accession>
<protein>
    <submittedName>
        <fullName evidence="1">Uncharacterized protein</fullName>
    </submittedName>
</protein>
<dbReference type="Gene3D" id="2.160.20.10">
    <property type="entry name" value="Single-stranded right-handed beta-helix, Pectin lyase-like"/>
    <property type="match status" value="1"/>
</dbReference>
<evidence type="ECO:0000313" key="1">
    <source>
        <dbReference type="EMBL" id="CAE0393384.1"/>
    </source>
</evidence>
<proteinExistence type="predicted"/>
<organism evidence="1">
    <name type="scientific">Euplotes crassus</name>
    <dbReference type="NCBI Taxonomy" id="5936"/>
    <lineage>
        <taxon>Eukaryota</taxon>
        <taxon>Sar</taxon>
        <taxon>Alveolata</taxon>
        <taxon>Ciliophora</taxon>
        <taxon>Intramacronucleata</taxon>
        <taxon>Spirotrichea</taxon>
        <taxon>Hypotrichia</taxon>
        <taxon>Euplotida</taxon>
        <taxon>Euplotidae</taxon>
        <taxon>Moneuplotes</taxon>
    </lineage>
</organism>